<keyword evidence="4" id="KW-1185">Reference proteome</keyword>
<dbReference type="InterPro" id="IPR052897">
    <property type="entry name" value="Sec-Metab_Biosynth_Hydrolase"/>
</dbReference>
<proteinExistence type="predicted"/>
<reference evidence="3 4" key="1">
    <citation type="submission" date="2016-07" db="EMBL/GenBank/DDBJ databases">
        <title>Pervasive Adenine N6-methylation of Active Genes in Fungi.</title>
        <authorList>
            <consortium name="DOE Joint Genome Institute"/>
            <person name="Mondo S.J."/>
            <person name="Dannebaum R.O."/>
            <person name="Kuo R.C."/>
            <person name="Labutti K."/>
            <person name="Haridas S."/>
            <person name="Kuo A."/>
            <person name="Salamov A."/>
            <person name="Ahrendt S.R."/>
            <person name="Lipzen A."/>
            <person name="Sullivan W."/>
            <person name="Andreopoulos W.B."/>
            <person name="Clum A."/>
            <person name="Lindquist E."/>
            <person name="Daum C."/>
            <person name="Ramamoorthy G.K."/>
            <person name="Gryganskyi A."/>
            <person name="Culley D."/>
            <person name="Magnuson J.K."/>
            <person name="James T.Y."/>
            <person name="O'Malley M.A."/>
            <person name="Stajich J.E."/>
            <person name="Spatafora J.W."/>
            <person name="Visel A."/>
            <person name="Grigoriev I.V."/>
        </authorList>
    </citation>
    <scope>NUCLEOTIDE SEQUENCE [LARGE SCALE GENOMIC DNA]</scope>
    <source>
        <strain evidence="3 4">CBS 129021</strain>
    </source>
</reference>
<dbReference type="InterPro" id="IPR000073">
    <property type="entry name" value="AB_hydrolase_1"/>
</dbReference>
<keyword evidence="1" id="KW-0812">Transmembrane</keyword>
<dbReference type="STRING" id="1141098.A0A1Y2DXW2"/>
<feature type="domain" description="AB hydrolase-1" evidence="2">
    <location>
        <begin position="19"/>
        <end position="211"/>
    </location>
</feature>
<dbReference type="SUPFAM" id="SSF53474">
    <property type="entry name" value="alpha/beta-Hydrolases"/>
    <property type="match status" value="1"/>
</dbReference>
<dbReference type="Proteomes" id="UP000193689">
    <property type="component" value="Unassembled WGS sequence"/>
</dbReference>
<dbReference type="Gene3D" id="3.40.50.1820">
    <property type="entry name" value="alpha/beta hydrolase"/>
    <property type="match status" value="1"/>
</dbReference>
<dbReference type="OrthoDB" id="1263307at2759"/>
<dbReference type="PANTHER" id="PTHR37017:SF11">
    <property type="entry name" value="ESTERASE_LIPASE_THIOESTERASE DOMAIN-CONTAINING PROTEIN"/>
    <property type="match status" value="1"/>
</dbReference>
<keyword evidence="1" id="KW-0472">Membrane</keyword>
<keyword evidence="1" id="KW-1133">Transmembrane helix</keyword>
<dbReference type="InParanoid" id="A0A1Y2DXW2"/>
<organism evidence="3 4">
    <name type="scientific">Pseudomassariella vexata</name>
    <dbReference type="NCBI Taxonomy" id="1141098"/>
    <lineage>
        <taxon>Eukaryota</taxon>
        <taxon>Fungi</taxon>
        <taxon>Dikarya</taxon>
        <taxon>Ascomycota</taxon>
        <taxon>Pezizomycotina</taxon>
        <taxon>Sordariomycetes</taxon>
        <taxon>Xylariomycetidae</taxon>
        <taxon>Amphisphaeriales</taxon>
        <taxon>Pseudomassariaceae</taxon>
        <taxon>Pseudomassariella</taxon>
    </lineage>
</organism>
<gene>
    <name evidence="3" type="ORF">BCR38DRAFT_458590</name>
</gene>
<protein>
    <recommendedName>
        <fullName evidence="2">AB hydrolase-1 domain-containing protein</fullName>
    </recommendedName>
</protein>
<evidence type="ECO:0000256" key="1">
    <source>
        <dbReference type="SAM" id="Phobius"/>
    </source>
</evidence>
<feature type="transmembrane region" description="Helical" evidence="1">
    <location>
        <begin position="61"/>
        <end position="83"/>
    </location>
</feature>
<comment type="caution">
    <text evidence="3">The sequence shown here is derived from an EMBL/GenBank/DDBJ whole genome shotgun (WGS) entry which is preliminary data.</text>
</comment>
<evidence type="ECO:0000313" key="4">
    <source>
        <dbReference type="Proteomes" id="UP000193689"/>
    </source>
</evidence>
<evidence type="ECO:0000313" key="3">
    <source>
        <dbReference type="EMBL" id="ORY63465.1"/>
    </source>
</evidence>
<dbReference type="Pfam" id="PF12697">
    <property type="entry name" value="Abhydrolase_6"/>
    <property type="match status" value="1"/>
</dbReference>
<sequence>MAQTSNKPVFSLSLLALEFKYEYVCPLPPTLGEGSPGITWKADVKCIHDTAMPLFEQGKEIILIGHSYGGGFSQLILLAAFVVPQRGMDLLEMYRGAWPDIVQTTKPYTKNQLVIPREECKDLFYTDVPKGDRDIYYNMMVPSSQDTWETPFDFVVADVTIPKAYIICTQDLGMSAKAQEMIVKTPGLHFPVKRMDSGHSPFLDQPARVVED</sequence>
<dbReference type="RefSeq" id="XP_040715122.1">
    <property type="nucleotide sequence ID" value="XM_040862188.1"/>
</dbReference>
<evidence type="ECO:0000259" key="2">
    <source>
        <dbReference type="Pfam" id="PF12697"/>
    </source>
</evidence>
<accession>A0A1Y2DXW2</accession>
<dbReference type="EMBL" id="MCFJ01000008">
    <property type="protein sequence ID" value="ORY63465.1"/>
    <property type="molecule type" value="Genomic_DNA"/>
</dbReference>
<dbReference type="GeneID" id="63778400"/>
<dbReference type="PANTHER" id="PTHR37017">
    <property type="entry name" value="AB HYDROLASE-1 DOMAIN-CONTAINING PROTEIN-RELATED"/>
    <property type="match status" value="1"/>
</dbReference>
<name>A0A1Y2DXW2_9PEZI</name>
<dbReference type="AlphaFoldDB" id="A0A1Y2DXW2"/>
<dbReference type="InterPro" id="IPR029058">
    <property type="entry name" value="AB_hydrolase_fold"/>
</dbReference>